<evidence type="ECO:0000256" key="5">
    <source>
        <dbReference type="ARBA" id="ARBA00013189"/>
    </source>
</evidence>
<sequence length="325" mass="35656">MHILVVGGAGYIGSHMVHTLLKAGHEVCVIDDLSAGNANSVKGAELLVGSLSDVYFLTEAFRTHAFDGVMNFASFIEVSESIRDPAKFYKNNLANAITLFDAMRAASVKHLVFSSTAAVYGNPTSDLISENHEKHPINPYGRGKWMVEQILEDYENAYDFRSVSLRYFNAAGASTAEDLGERHDPETHLIPLVLQTASGRRKVISLFGDDYDTPDGTCIRDYVHVMDICDAHLLALNYLLSGGKSAQFNLGNGNGFSVKEVINTAEKVTGKPINVDIQPRRKGDPSRLVADARKAFSILGWQPARSSLEGIISDAWAWESKHPWL</sequence>
<feature type="domain" description="NAD(P)-binding" evidence="11">
    <location>
        <begin position="4"/>
        <end position="310"/>
    </location>
</feature>
<evidence type="ECO:0000256" key="8">
    <source>
        <dbReference type="ARBA" id="ARBA00023235"/>
    </source>
</evidence>
<comment type="cofactor">
    <cofactor evidence="2 10">
        <name>NAD(+)</name>
        <dbReference type="ChEBI" id="CHEBI:57540"/>
    </cofactor>
</comment>
<dbReference type="Gene3D" id="3.90.25.10">
    <property type="entry name" value="UDP-galactose 4-epimerase, domain 1"/>
    <property type="match status" value="1"/>
</dbReference>
<dbReference type="InterPro" id="IPR016040">
    <property type="entry name" value="NAD(P)-bd_dom"/>
</dbReference>
<evidence type="ECO:0000259" key="11">
    <source>
        <dbReference type="Pfam" id="PF16363"/>
    </source>
</evidence>
<dbReference type="EMBL" id="NKQU01000606">
    <property type="protein sequence ID" value="OZI84192.1"/>
    <property type="molecule type" value="Genomic_DNA"/>
</dbReference>
<evidence type="ECO:0000256" key="3">
    <source>
        <dbReference type="ARBA" id="ARBA00004947"/>
    </source>
</evidence>
<evidence type="ECO:0000256" key="7">
    <source>
        <dbReference type="ARBA" id="ARBA00023027"/>
    </source>
</evidence>
<dbReference type="InterPro" id="IPR005886">
    <property type="entry name" value="UDP_G4E"/>
</dbReference>
<dbReference type="CDD" id="cd05247">
    <property type="entry name" value="UDP_G4E_1_SDR_e"/>
    <property type="match status" value="1"/>
</dbReference>
<comment type="catalytic activity">
    <reaction evidence="1 10">
        <text>UDP-alpha-D-glucose = UDP-alpha-D-galactose</text>
        <dbReference type="Rhea" id="RHEA:22168"/>
        <dbReference type="ChEBI" id="CHEBI:58885"/>
        <dbReference type="ChEBI" id="CHEBI:66914"/>
        <dbReference type="EC" id="5.1.3.2"/>
    </reaction>
</comment>
<organism evidence="12 13">
    <name type="scientific">Pseudomonas avellanae</name>
    <dbReference type="NCBI Taxonomy" id="46257"/>
    <lineage>
        <taxon>Bacteria</taxon>
        <taxon>Pseudomonadati</taxon>
        <taxon>Pseudomonadota</taxon>
        <taxon>Gammaproteobacteria</taxon>
        <taxon>Pseudomonadales</taxon>
        <taxon>Pseudomonadaceae</taxon>
        <taxon>Pseudomonas</taxon>
    </lineage>
</organism>
<name>A0A261WE43_9PSED</name>
<dbReference type="GO" id="GO:0003978">
    <property type="term" value="F:UDP-glucose 4-epimerase activity"/>
    <property type="evidence" value="ECO:0007669"/>
    <property type="project" value="UniProtKB-UniRule"/>
</dbReference>
<comment type="pathway">
    <text evidence="3 10">Carbohydrate metabolism; galactose metabolism.</text>
</comment>
<evidence type="ECO:0000256" key="1">
    <source>
        <dbReference type="ARBA" id="ARBA00000083"/>
    </source>
</evidence>
<evidence type="ECO:0000313" key="12">
    <source>
        <dbReference type="EMBL" id="OZI84192.1"/>
    </source>
</evidence>
<comment type="similarity">
    <text evidence="4 10">Belongs to the NAD(P)-dependent epimerase/dehydratase family.</text>
</comment>
<dbReference type="GO" id="GO:0033499">
    <property type="term" value="P:galactose catabolic process via UDP-galactose, Leloir pathway"/>
    <property type="evidence" value="ECO:0007669"/>
    <property type="project" value="TreeGrafter"/>
</dbReference>
<dbReference type="SUPFAM" id="SSF51735">
    <property type="entry name" value="NAD(P)-binding Rossmann-fold domains"/>
    <property type="match status" value="1"/>
</dbReference>
<dbReference type="Gene3D" id="3.40.50.720">
    <property type="entry name" value="NAD(P)-binding Rossmann-like Domain"/>
    <property type="match status" value="1"/>
</dbReference>
<dbReference type="AlphaFoldDB" id="A0A261WE43"/>
<evidence type="ECO:0000313" key="13">
    <source>
        <dbReference type="Proteomes" id="UP000217163"/>
    </source>
</evidence>
<dbReference type="UniPathway" id="UPA00214"/>
<keyword evidence="7 10" id="KW-0520">NAD</keyword>
<keyword evidence="9 10" id="KW-0119">Carbohydrate metabolism</keyword>
<accession>A0A261WE43</accession>
<dbReference type="InterPro" id="IPR036291">
    <property type="entry name" value="NAD(P)-bd_dom_sf"/>
</dbReference>
<gene>
    <name evidence="12" type="primary">galE</name>
    <name evidence="12" type="ORF">CFN58_26250</name>
</gene>
<dbReference type="PANTHER" id="PTHR43725:SF53">
    <property type="entry name" value="UDP-ARABINOSE 4-EPIMERASE 1"/>
    <property type="match status" value="1"/>
</dbReference>
<evidence type="ECO:0000256" key="9">
    <source>
        <dbReference type="ARBA" id="ARBA00023277"/>
    </source>
</evidence>
<comment type="subunit">
    <text evidence="10">Homodimer.</text>
</comment>
<dbReference type="Pfam" id="PF16363">
    <property type="entry name" value="GDP_Man_Dehyd"/>
    <property type="match status" value="1"/>
</dbReference>
<reference evidence="13" key="1">
    <citation type="journal article" date="2016" name="Sci. Rep.">
        <title>Genome analysis of the kiwifruit canker pathogen Pseudomonas syringae pv. actinidiae biovar 5.</title>
        <authorList>
            <person name="Fujikawa T."/>
            <person name="Sawada H."/>
        </authorList>
    </citation>
    <scope>NUCLEOTIDE SEQUENCE [LARGE SCALE GENOMIC DNA]</scope>
    <source>
        <strain evidence="13">MAFF 212061</strain>
    </source>
</reference>
<evidence type="ECO:0000256" key="4">
    <source>
        <dbReference type="ARBA" id="ARBA00007637"/>
    </source>
</evidence>
<dbReference type="EC" id="5.1.3.2" evidence="5 10"/>
<evidence type="ECO:0000256" key="10">
    <source>
        <dbReference type="RuleBase" id="RU366046"/>
    </source>
</evidence>
<dbReference type="PANTHER" id="PTHR43725">
    <property type="entry name" value="UDP-GLUCOSE 4-EPIMERASE"/>
    <property type="match status" value="1"/>
</dbReference>
<dbReference type="NCBIfam" id="TIGR01179">
    <property type="entry name" value="galE"/>
    <property type="match status" value="1"/>
</dbReference>
<keyword evidence="8 10" id="KW-0413">Isomerase</keyword>
<evidence type="ECO:0000256" key="2">
    <source>
        <dbReference type="ARBA" id="ARBA00001911"/>
    </source>
</evidence>
<proteinExistence type="inferred from homology"/>
<evidence type="ECO:0000256" key="6">
    <source>
        <dbReference type="ARBA" id="ARBA00018569"/>
    </source>
</evidence>
<dbReference type="Proteomes" id="UP000217163">
    <property type="component" value="Unassembled WGS sequence"/>
</dbReference>
<protein>
    <recommendedName>
        <fullName evidence="6 10">UDP-glucose 4-epimerase</fullName>
        <ecNumber evidence="5 10">5.1.3.2</ecNumber>
    </recommendedName>
</protein>
<comment type="caution">
    <text evidence="12">The sequence shown here is derived from an EMBL/GenBank/DDBJ whole genome shotgun (WGS) entry which is preliminary data.</text>
</comment>